<dbReference type="GO" id="GO:0006508">
    <property type="term" value="P:proteolysis"/>
    <property type="evidence" value="ECO:0007669"/>
    <property type="project" value="InterPro"/>
</dbReference>
<gene>
    <name evidence="3" type="primary">dap4_6</name>
    <name evidence="3" type="ORF">SDC9_79083</name>
</gene>
<dbReference type="InterPro" id="IPR050278">
    <property type="entry name" value="Serine_Prot_S9B/DPPIV"/>
</dbReference>
<organism evidence="3">
    <name type="scientific">bioreactor metagenome</name>
    <dbReference type="NCBI Taxonomy" id="1076179"/>
    <lineage>
        <taxon>unclassified sequences</taxon>
        <taxon>metagenomes</taxon>
        <taxon>ecological metagenomes</taxon>
    </lineage>
</organism>
<feature type="domain" description="Dipeptidylpeptidase IV N-terminal" evidence="2">
    <location>
        <begin position="151"/>
        <end position="506"/>
    </location>
</feature>
<dbReference type="InterPro" id="IPR002469">
    <property type="entry name" value="Peptidase_S9B_N"/>
</dbReference>
<evidence type="ECO:0000313" key="3">
    <source>
        <dbReference type="EMBL" id="MPM32520.1"/>
    </source>
</evidence>
<dbReference type="GO" id="GO:0008239">
    <property type="term" value="F:dipeptidyl-peptidase activity"/>
    <property type="evidence" value="ECO:0007669"/>
    <property type="project" value="UniProtKB-EC"/>
</dbReference>
<dbReference type="SUPFAM" id="SSF53474">
    <property type="entry name" value="alpha/beta-Hydrolases"/>
    <property type="match status" value="1"/>
</dbReference>
<dbReference type="Pfam" id="PF00930">
    <property type="entry name" value="DPPIV_N"/>
    <property type="match status" value="1"/>
</dbReference>
<feature type="domain" description="Peptidase S9 prolyl oligopeptidase catalytic" evidence="1">
    <location>
        <begin position="594"/>
        <end position="792"/>
    </location>
</feature>
<comment type="caution">
    <text evidence="3">The sequence shown here is derived from an EMBL/GenBank/DDBJ whole genome shotgun (WGS) entry which is preliminary data.</text>
</comment>
<dbReference type="EMBL" id="VSSQ01006385">
    <property type="protein sequence ID" value="MPM32520.1"/>
    <property type="molecule type" value="Genomic_DNA"/>
</dbReference>
<proteinExistence type="predicted"/>
<dbReference type="Gene3D" id="2.140.10.30">
    <property type="entry name" value="Dipeptidylpeptidase IV, N-terminal domain"/>
    <property type="match status" value="1"/>
</dbReference>
<dbReference type="InterPro" id="IPR029058">
    <property type="entry name" value="AB_hydrolase_fold"/>
</dbReference>
<dbReference type="GO" id="GO:0004177">
    <property type="term" value="F:aminopeptidase activity"/>
    <property type="evidence" value="ECO:0007669"/>
    <property type="project" value="UniProtKB-KW"/>
</dbReference>
<dbReference type="PANTHER" id="PTHR11731:SF193">
    <property type="entry name" value="DIPEPTIDYL PEPTIDASE 9"/>
    <property type="match status" value="1"/>
</dbReference>
<sequence length="811" mass="93979">MIKKLLTLSFLLILCLTSFAQKGQKANYELAARFSPKKVGKMVFSTTVSPKWFKNSDKFWYTYQTNQGTFYYVVDPVAGTKRQIFDNATLAAQLTEIVKDPFDAQNIPIQKLKLVDDKKFTFEIKSTAEVDTKDEKTGKPKKEKKIHGFEYDLASGTLKEVKDYKSDKPYPRWANISPDKKYVVFSRDFNLYYMDMENLEKARKNEDDSTIVEHQLTKDGTKEFGFGSGNYDFYADAKERKKRSSAYVIWSPDSKHFAFIRTDNRKVKDLWVIDVLAEPRPKLEAYKYHMPGESTSPTDHLYICNIEQKSFKEIKTKAFKDQDLRIQMEPIKKRDMSDDFVHLVWLGNKDKFYYNRVSRDLKRMDVCAVELGADTTKVIIEERMNTYIEVRDSRLVKESKEIIHWSERNGWAHLYLYDENGKLKNAITSGEYHVEDVVAVDPVQRVVYFTANGREQGENPYYTHQYRVNFDGSNLKLLNAGDYHHEAAYNDNGKYFVDNYSRVDTEPKSALYDNTGRKILELEKTDLSQLFAAGYKFPERFKVKAGDGVTDLYGVMYKPFDFDSTKRYPIIEYVYPGPQTEAVNFAWSKGMNRVDRLAQFGFIVITVGNRGGHPARSKWYHNYGYGNLRDYGLEDKKVVAEQLAARHKFVDINRVGIHGHSGGGFMSTAAILTYPDFFKAAVSCAGNHENNIYNRWWSEQHHGVKEVISEKGDTTFQYSIDKNTQLAKNLKGHLLLITGDIDNNVHPGNTYRMVNALIKANKRFDMLVLPGQRHSFGDMDEYFFWKMGDYFCEHLLGNSREEVEIPQMNNN</sequence>
<dbReference type="InterPro" id="IPR001375">
    <property type="entry name" value="Peptidase_S9_cat"/>
</dbReference>
<dbReference type="SUPFAM" id="SSF82171">
    <property type="entry name" value="DPP6 N-terminal domain-like"/>
    <property type="match status" value="1"/>
</dbReference>
<protein>
    <submittedName>
        <fullName evidence="3">Dipeptidyl aminopeptidase 4</fullName>
        <ecNumber evidence="3">3.4.14.5</ecNumber>
    </submittedName>
</protein>
<reference evidence="3" key="1">
    <citation type="submission" date="2019-08" db="EMBL/GenBank/DDBJ databases">
        <authorList>
            <person name="Kucharzyk K."/>
            <person name="Murdoch R.W."/>
            <person name="Higgins S."/>
            <person name="Loffler F."/>
        </authorList>
    </citation>
    <scope>NUCLEOTIDE SEQUENCE</scope>
</reference>
<dbReference type="Pfam" id="PF00326">
    <property type="entry name" value="Peptidase_S9"/>
    <property type="match status" value="1"/>
</dbReference>
<evidence type="ECO:0000259" key="1">
    <source>
        <dbReference type="Pfam" id="PF00326"/>
    </source>
</evidence>
<keyword evidence="3" id="KW-0031">Aminopeptidase</keyword>
<keyword evidence="3" id="KW-0645">Protease</keyword>
<dbReference type="EC" id="3.4.14.5" evidence="3"/>
<dbReference type="AlphaFoldDB" id="A0A644YV81"/>
<evidence type="ECO:0000259" key="2">
    <source>
        <dbReference type="Pfam" id="PF00930"/>
    </source>
</evidence>
<dbReference type="GO" id="GO:0008236">
    <property type="term" value="F:serine-type peptidase activity"/>
    <property type="evidence" value="ECO:0007669"/>
    <property type="project" value="InterPro"/>
</dbReference>
<keyword evidence="3" id="KW-0378">Hydrolase</keyword>
<name>A0A644YV81_9ZZZZ</name>
<accession>A0A644YV81</accession>
<dbReference type="PANTHER" id="PTHR11731">
    <property type="entry name" value="PROTEASE FAMILY S9B,C DIPEPTIDYL-PEPTIDASE IV-RELATED"/>
    <property type="match status" value="1"/>
</dbReference>
<dbReference type="Gene3D" id="3.40.50.1820">
    <property type="entry name" value="alpha/beta hydrolase"/>
    <property type="match status" value="1"/>
</dbReference>